<dbReference type="InterPro" id="IPR043504">
    <property type="entry name" value="Peptidase_S1_PA_chymotrypsin"/>
</dbReference>
<keyword evidence="2" id="KW-1185">Reference proteome</keyword>
<dbReference type="Gene3D" id="2.40.10.10">
    <property type="entry name" value="Trypsin-like serine proteases"/>
    <property type="match status" value="2"/>
</dbReference>
<dbReference type="PANTHER" id="PTHR43019:SF23">
    <property type="entry name" value="PROTEASE DO-LIKE 5, CHLOROPLASTIC"/>
    <property type="match status" value="1"/>
</dbReference>
<dbReference type="AlphaFoldDB" id="A0AAW1PTA4"/>
<accession>A0AAW1PTA4</accession>
<comment type="caution">
    <text evidence="1">The sequence shown here is derived from an EMBL/GenBank/DDBJ whole genome shotgun (WGS) entry which is preliminary data.</text>
</comment>
<dbReference type="SUPFAM" id="SSF50494">
    <property type="entry name" value="Trypsin-like serine proteases"/>
    <property type="match status" value="1"/>
</dbReference>
<organism evidence="1 2">
    <name type="scientific">[Myrmecia] bisecta</name>
    <dbReference type="NCBI Taxonomy" id="41462"/>
    <lineage>
        <taxon>Eukaryota</taxon>
        <taxon>Viridiplantae</taxon>
        <taxon>Chlorophyta</taxon>
        <taxon>core chlorophytes</taxon>
        <taxon>Trebouxiophyceae</taxon>
        <taxon>Trebouxiales</taxon>
        <taxon>Trebouxiaceae</taxon>
        <taxon>Myrmecia</taxon>
    </lineage>
</organism>
<dbReference type="PANTHER" id="PTHR43019">
    <property type="entry name" value="SERINE ENDOPROTEASE DEGS"/>
    <property type="match status" value="1"/>
</dbReference>
<evidence type="ECO:0000313" key="2">
    <source>
        <dbReference type="Proteomes" id="UP001489004"/>
    </source>
</evidence>
<evidence type="ECO:0000313" key="1">
    <source>
        <dbReference type="EMBL" id="KAK9812721.1"/>
    </source>
</evidence>
<dbReference type="Proteomes" id="UP001489004">
    <property type="component" value="Unassembled WGS sequence"/>
</dbReference>
<proteinExistence type="predicted"/>
<protein>
    <submittedName>
        <fullName evidence="1">Uncharacterized protein</fullName>
    </submittedName>
</protein>
<reference evidence="1 2" key="1">
    <citation type="journal article" date="2024" name="Nat. Commun.">
        <title>Phylogenomics reveals the evolutionary origins of lichenization in chlorophyte algae.</title>
        <authorList>
            <person name="Puginier C."/>
            <person name="Libourel C."/>
            <person name="Otte J."/>
            <person name="Skaloud P."/>
            <person name="Haon M."/>
            <person name="Grisel S."/>
            <person name="Petersen M."/>
            <person name="Berrin J.G."/>
            <person name="Delaux P.M."/>
            <person name="Dal Grande F."/>
            <person name="Keller J."/>
        </authorList>
    </citation>
    <scope>NUCLEOTIDE SEQUENCE [LARGE SCALE GENOMIC DNA]</scope>
    <source>
        <strain evidence="1 2">SAG 2043</strain>
    </source>
</reference>
<dbReference type="InterPro" id="IPR009003">
    <property type="entry name" value="Peptidase_S1_PA"/>
</dbReference>
<dbReference type="Pfam" id="PF13365">
    <property type="entry name" value="Trypsin_2"/>
    <property type="match status" value="1"/>
</dbReference>
<gene>
    <name evidence="1" type="ORF">WJX72_002616</name>
</gene>
<sequence length="218" mass="23142">MRMQQPPPTFGAIQVYVDSTQAASLAEQHNQRVFDEVARCFVRLVFLQQGTLVDHGSGFWFTRHPDICSAGHLTALTHDSVMAFYADGTSETVTLVASSQDPDLAVFRGQKQPSDFLRAAAVNSGSSVFVVGAPGATAKQPALSRGSVSQAIDVLTVTAHADHGWSGGPCTDIYARLVGVVKGAHPAHGPSGRPIVELTPAQTVQDFLRANHLPLLTS</sequence>
<dbReference type="EMBL" id="JALJOR010000008">
    <property type="protein sequence ID" value="KAK9812721.1"/>
    <property type="molecule type" value="Genomic_DNA"/>
</dbReference>
<name>A0AAW1PTA4_9CHLO</name>